<evidence type="ECO:0000313" key="2">
    <source>
        <dbReference type="EMBL" id="MXP14551.1"/>
    </source>
</evidence>
<protein>
    <submittedName>
        <fullName evidence="2">TIGR03032 family protein</fullName>
    </submittedName>
</protein>
<dbReference type="OrthoDB" id="238183at2"/>
<dbReference type="EMBL" id="WTYU01000001">
    <property type="protein sequence ID" value="MXP14551.1"/>
    <property type="molecule type" value="Genomic_DNA"/>
</dbReference>
<proteinExistence type="predicted"/>
<comment type="caution">
    <text evidence="2">The sequence shown here is derived from an EMBL/GenBank/DDBJ whole genome shotgun (WGS) entry which is preliminary data.</text>
</comment>
<organism evidence="2 3">
    <name type="scientific">Allopontixanthobacter confluentis</name>
    <dbReference type="NCBI Taxonomy" id="1849021"/>
    <lineage>
        <taxon>Bacteria</taxon>
        <taxon>Pseudomonadati</taxon>
        <taxon>Pseudomonadota</taxon>
        <taxon>Alphaproteobacteria</taxon>
        <taxon>Sphingomonadales</taxon>
        <taxon>Erythrobacteraceae</taxon>
        <taxon>Allopontixanthobacter</taxon>
    </lineage>
</organism>
<dbReference type="InterPro" id="IPR017481">
    <property type="entry name" value="CHP03032"/>
</dbReference>
<dbReference type="Pfam" id="PF16261">
    <property type="entry name" value="DUF4915"/>
    <property type="match status" value="1"/>
</dbReference>
<evidence type="ECO:0000313" key="3">
    <source>
        <dbReference type="Proteomes" id="UP000473531"/>
    </source>
</evidence>
<dbReference type="NCBIfam" id="TIGR03032">
    <property type="entry name" value="TIGR03032 family protein"/>
    <property type="match status" value="1"/>
</dbReference>
<feature type="domain" description="Conserved hypothetical protein CHP03032" evidence="1">
    <location>
        <begin position="28"/>
        <end position="348"/>
    </location>
</feature>
<evidence type="ECO:0000259" key="1">
    <source>
        <dbReference type="Pfam" id="PF16261"/>
    </source>
</evidence>
<dbReference type="SUPFAM" id="SSF63825">
    <property type="entry name" value="YWTD domain"/>
    <property type="match status" value="1"/>
</dbReference>
<dbReference type="RefSeq" id="WP_160600744.1">
    <property type="nucleotide sequence ID" value="NZ_WTYU01000001.1"/>
</dbReference>
<dbReference type="Proteomes" id="UP000473531">
    <property type="component" value="Unassembled WGS sequence"/>
</dbReference>
<dbReference type="AlphaFoldDB" id="A0A6L7GIP1"/>
<gene>
    <name evidence="2" type="ORF">GRI44_07290</name>
</gene>
<keyword evidence="3" id="KW-1185">Reference proteome</keyword>
<sequence length="364" mass="39644">MEAPGQQVVASQVSAAPPKVEYSLSSGFIARLIAMRASLAFTSYQSGLLYMLGGNPQGAAQLHQSAMPKPMGLCTDGSGQLVLSAGAQITRLVNVLAPEQRINQIYDACFMARTTYLTGQIDAHDVGVESDGRIIFVNTRYNCLAAISDRHSFKPIWKPPFITDIVDEDRCHLNGLAMREGKAAFVTAVSRSNTIDGWRDRRADGGVVIDVQTNEIVCEGLSMPHSPRWHDGRLWVLNSGSGELGHVELPRGKATMGTFVPLAFCPGFLRGLSFHGKFAFVGLSRPRYKRFEGLSLDQKLKDADSEPWCGVQVIDLESGACVDWFRIDGEIGELYDVCVVEGFHCSMTVSPNSPDAATLITIED</sequence>
<reference evidence="2 3" key="1">
    <citation type="submission" date="2019-12" db="EMBL/GenBank/DDBJ databases">
        <title>Genomic-based taxomic classification of the family Erythrobacteraceae.</title>
        <authorList>
            <person name="Xu L."/>
        </authorList>
    </citation>
    <scope>NUCLEOTIDE SEQUENCE [LARGE SCALE GENOMIC DNA]</scope>
    <source>
        <strain evidence="2 3">KCTC 52259</strain>
    </source>
</reference>
<accession>A0A6L7GIP1</accession>
<name>A0A6L7GIP1_9SPHN</name>